<dbReference type="eggNOG" id="ENOG502S1BN">
    <property type="taxonomic scope" value="Eukaryota"/>
</dbReference>
<evidence type="ECO:0000313" key="14">
    <source>
        <dbReference type="Ensembl" id="ENSLACP00000020224.1"/>
    </source>
</evidence>
<dbReference type="EMBL" id="AFYH01011870">
    <property type="status" value="NOT_ANNOTATED_CDS"/>
    <property type="molecule type" value="Genomic_DNA"/>
</dbReference>
<dbReference type="GeneTree" id="ENSGT00940000167064"/>
<evidence type="ECO:0000256" key="4">
    <source>
        <dbReference type="ARBA" id="ARBA00022490"/>
    </source>
</evidence>
<dbReference type="Proteomes" id="UP000008672">
    <property type="component" value="Unassembled WGS sequence"/>
</dbReference>
<evidence type="ECO:0000256" key="6">
    <source>
        <dbReference type="ARBA" id="ARBA00023054"/>
    </source>
</evidence>
<comment type="similarity">
    <text evidence="10">Belongs to the DRC12 family.</text>
</comment>
<evidence type="ECO:0000256" key="11">
    <source>
        <dbReference type="ARBA" id="ARBA00044800"/>
    </source>
</evidence>
<evidence type="ECO:0000256" key="12">
    <source>
        <dbReference type="SAM" id="Coils"/>
    </source>
</evidence>
<gene>
    <name evidence="14" type="primary">DRC12</name>
</gene>
<keyword evidence="8" id="KW-0206">Cytoskeleton</keyword>
<name>H3BEA3_LATCH</name>
<evidence type="ECO:0000256" key="9">
    <source>
        <dbReference type="ARBA" id="ARBA00023273"/>
    </source>
</evidence>
<evidence type="ECO:0000256" key="8">
    <source>
        <dbReference type="ARBA" id="ARBA00023212"/>
    </source>
</evidence>
<evidence type="ECO:0000313" key="15">
    <source>
        <dbReference type="Proteomes" id="UP000008672"/>
    </source>
</evidence>
<feature type="compositionally biased region" description="Basic residues" evidence="13">
    <location>
        <begin position="1"/>
        <end position="16"/>
    </location>
</feature>
<proteinExistence type="inferred from homology"/>
<feature type="region of interest" description="Disordered" evidence="13">
    <location>
        <begin position="1"/>
        <end position="26"/>
    </location>
</feature>
<dbReference type="InParanoid" id="H3BEA3"/>
<evidence type="ECO:0000256" key="13">
    <source>
        <dbReference type="SAM" id="MobiDB-lite"/>
    </source>
</evidence>
<keyword evidence="9" id="KW-0966">Cell projection</keyword>
<evidence type="ECO:0000256" key="2">
    <source>
        <dbReference type="ARBA" id="ARBA00004611"/>
    </source>
</evidence>
<sequence length="204" mass="23983">MPPKKRAKGKKKKGKKKPVDDQHELDNAVEEKYKKASLEVEVLKDHLALRRNMCREAQACKEGLKLKLLTLERDLEDERDDKMVINADMTRQYKTMQTDMGIQVHQLEIEVSRLRQQLATCQQELQTTCEEKAWIVKEKDEMIIELQGKIDNMETEYEKILHESLDTLLAKLETAKFRWNDQATALHFQYKQKLLDFGLNPLDI</sequence>
<keyword evidence="5" id="KW-0282">Flagellum</keyword>
<feature type="coiled-coil region" evidence="12">
    <location>
        <begin position="61"/>
        <end position="163"/>
    </location>
</feature>
<reference evidence="14" key="2">
    <citation type="submission" date="2025-08" db="UniProtKB">
        <authorList>
            <consortium name="Ensembl"/>
        </authorList>
    </citation>
    <scope>IDENTIFICATION</scope>
</reference>
<organism evidence="14 15">
    <name type="scientific">Latimeria chalumnae</name>
    <name type="common">Coelacanth</name>
    <dbReference type="NCBI Taxonomy" id="7897"/>
    <lineage>
        <taxon>Eukaryota</taxon>
        <taxon>Metazoa</taxon>
        <taxon>Chordata</taxon>
        <taxon>Craniata</taxon>
        <taxon>Vertebrata</taxon>
        <taxon>Euteleostomi</taxon>
        <taxon>Coelacanthiformes</taxon>
        <taxon>Coelacanthidae</taxon>
        <taxon>Latimeria</taxon>
    </lineage>
</organism>
<dbReference type="PANTHER" id="PTHR28656">
    <property type="entry name" value="COILED-COIL DOMAIN-CONTAINING PROTEIN 153"/>
    <property type="match status" value="1"/>
</dbReference>
<dbReference type="Bgee" id="ENSLACG00000017774">
    <property type="expression patterns" value="Expressed in pelvic fin"/>
</dbReference>
<dbReference type="FunCoup" id="H3BEA3">
    <property type="interactions" value="8"/>
</dbReference>
<dbReference type="Ensembl" id="ENSLACT00000020364.1">
    <property type="protein sequence ID" value="ENSLACP00000020224.1"/>
    <property type="gene ID" value="ENSLACG00000017774.2"/>
</dbReference>
<evidence type="ECO:0000256" key="7">
    <source>
        <dbReference type="ARBA" id="ARBA00023069"/>
    </source>
</evidence>
<comment type="subcellular location">
    <subcellularLocation>
        <location evidence="2">Cytoplasm</location>
        <location evidence="2">Cytoskeleton</location>
        <location evidence="2">Flagellum axoneme</location>
    </subcellularLocation>
</comment>
<dbReference type="OMA" id="HAKYKEQ"/>
<feature type="compositionally biased region" description="Basic and acidic residues" evidence="13">
    <location>
        <begin position="17"/>
        <end position="26"/>
    </location>
</feature>
<dbReference type="STRING" id="7897.ENSLACP00000020224"/>
<evidence type="ECO:0000256" key="10">
    <source>
        <dbReference type="ARBA" id="ARBA00044754"/>
    </source>
</evidence>
<accession>H3BEA3</accession>
<dbReference type="InterPro" id="IPR033585">
    <property type="entry name" value="DRC12-like"/>
</dbReference>
<dbReference type="PANTHER" id="PTHR28656:SF1">
    <property type="entry name" value="COILED-COIL DOMAIN-CONTAINING PROTEIN 153"/>
    <property type="match status" value="1"/>
</dbReference>
<keyword evidence="15" id="KW-1185">Reference proteome</keyword>
<protein>
    <recommendedName>
        <fullName evidence="11">Dynein regulatory complex protein 12</fullName>
    </recommendedName>
</protein>
<keyword evidence="7" id="KW-0969">Cilium</keyword>
<keyword evidence="6 12" id="KW-0175">Coiled coil</keyword>
<dbReference type="AlphaFoldDB" id="H3BEA3"/>
<comment type="function">
    <text evidence="1">Component of the nexin-dynein regulatory complex (N-DRC), a key regulator of ciliary/flagellar motility which maintains the alignment and integrity of the distal axoneme and regulates microtubule sliding in motile axonemes.</text>
</comment>
<comment type="subunit">
    <text evidence="3">Component of the nexin-dynein regulatory complex (N-DRC).</text>
</comment>
<evidence type="ECO:0000256" key="3">
    <source>
        <dbReference type="ARBA" id="ARBA00011248"/>
    </source>
</evidence>
<evidence type="ECO:0000256" key="5">
    <source>
        <dbReference type="ARBA" id="ARBA00022846"/>
    </source>
</evidence>
<evidence type="ECO:0000256" key="1">
    <source>
        <dbReference type="ARBA" id="ARBA00003029"/>
    </source>
</evidence>
<reference evidence="15" key="1">
    <citation type="submission" date="2011-08" db="EMBL/GenBank/DDBJ databases">
        <title>The draft genome of Latimeria chalumnae.</title>
        <authorList>
            <person name="Di Palma F."/>
            <person name="Alfoldi J."/>
            <person name="Johnson J."/>
            <person name="Berlin A."/>
            <person name="Gnerre S."/>
            <person name="Jaffe D."/>
            <person name="MacCallum I."/>
            <person name="Young S."/>
            <person name="Walker B.J."/>
            <person name="Lander E."/>
            <person name="Lindblad-Toh K."/>
        </authorList>
    </citation>
    <scope>NUCLEOTIDE SEQUENCE [LARGE SCALE GENOMIC DNA]</scope>
    <source>
        <strain evidence="15">Wild caught</strain>
    </source>
</reference>
<reference evidence="14" key="3">
    <citation type="submission" date="2025-09" db="UniProtKB">
        <authorList>
            <consortium name="Ensembl"/>
        </authorList>
    </citation>
    <scope>IDENTIFICATION</scope>
</reference>
<dbReference type="EMBL" id="AFYH01011869">
    <property type="status" value="NOT_ANNOTATED_CDS"/>
    <property type="molecule type" value="Genomic_DNA"/>
</dbReference>
<keyword evidence="4" id="KW-0963">Cytoplasm</keyword>